<feature type="region of interest" description="Disordered" evidence="1">
    <location>
        <begin position="94"/>
        <end position="116"/>
    </location>
</feature>
<dbReference type="eggNOG" id="ENOG502SEFG">
    <property type="taxonomic scope" value="Eukaryota"/>
</dbReference>
<keyword evidence="4" id="KW-1185">Reference proteome</keyword>
<proteinExistence type="predicted"/>
<dbReference type="PROSITE" id="PS50280">
    <property type="entry name" value="SET"/>
    <property type="match status" value="1"/>
</dbReference>
<sequence>METSPEQFVYDNDLFGMDFLAGVGLYGPVLSYFNHSCQPNASKFAVGDAMILFANRDIAAGDELCHSYLSHEYLCEDDKTRRAIIANDFDLDSDPVSTERPKKKVKSDNNKRQRPGDAICVPPFVMARRFDRETGRLNKPNGPGRDFSCNSRYLFPIWKARVLEAQGRSNKHRFDNKHGLEHALPAWEAAIEFAESTFPPLDARKVALYTQAALCASVNAFRDWAKVALRTKGCRVGDQTTAIKYADKALQMHDEIFGGGKDRYLKRYADELLDSGKSRRQMSEAQLLYNIEDLWDFGDECWEGLMHPN</sequence>
<dbReference type="InterPro" id="IPR053209">
    <property type="entry name" value="Gramillin-biosynth_MTr"/>
</dbReference>
<name>K0TDL1_THAOC</name>
<accession>K0TDL1</accession>
<dbReference type="AlphaFoldDB" id="K0TDL1"/>
<evidence type="ECO:0000259" key="2">
    <source>
        <dbReference type="PROSITE" id="PS50280"/>
    </source>
</evidence>
<dbReference type="OrthoDB" id="1028014at2759"/>
<evidence type="ECO:0000313" key="3">
    <source>
        <dbReference type="EMBL" id="EJK76773.1"/>
    </source>
</evidence>
<dbReference type="InterPro" id="IPR001214">
    <property type="entry name" value="SET_dom"/>
</dbReference>
<dbReference type="Proteomes" id="UP000266841">
    <property type="component" value="Unassembled WGS sequence"/>
</dbReference>
<feature type="domain" description="SET" evidence="2">
    <location>
        <begin position="1"/>
        <end position="69"/>
    </location>
</feature>
<dbReference type="EMBL" id="AGNL01001717">
    <property type="protein sequence ID" value="EJK76773.1"/>
    <property type="molecule type" value="Genomic_DNA"/>
</dbReference>
<evidence type="ECO:0000313" key="4">
    <source>
        <dbReference type="Proteomes" id="UP000266841"/>
    </source>
</evidence>
<comment type="caution">
    <text evidence="3">The sequence shown here is derived from an EMBL/GenBank/DDBJ whole genome shotgun (WGS) entry which is preliminary data.</text>
</comment>
<protein>
    <recommendedName>
        <fullName evidence="2">SET domain-containing protein</fullName>
    </recommendedName>
</protein>
<reference evidence="3 4" key="1">
    <citation type="journal article" date="2012" name="Genome Biol.">
        <title>Genome and low-iron response of an oceanic diatom adapted to chronic iron limitation.</title>
        <authorList>
            <person name="Lommer M."/>
            <person name="Specht M."/>
            <person name="Roy A.S."/>
            <person name="Kraemer L."/>
            <person name="Andreson R."/>
            <person name="Gutowska M.A."/>
            <person name="Wolf J."/>
            <person name="Bergner S.V."/>
            <person name="Schilhabel M.B."/>
            <person name="Klostermeier U.C."/>
            <person name="Beiko R.G."/>
            <person name="Rosenstiel P."/>
            <person name="Hippler M."/>
            <person name="Laroche J."/>
        </authorList>
    </citation>
    <scope>NUCLEOTIDE SEQUENCE [LARGE SCALE GENOMIC DNA]</scope>
    <source>
        <strain evidence="3 4">CCMP1005</strain>
    </source>
</reference>
<evidence type="ECO:0000256" key="1">
    <source>
        <dbReference type="SAM" id="MobiDB-lite"/>
    </source>
</evidence>
<gene>
    <name evidence="3" type="ORF">THAOC_01448</name>
</gene>
<feature type="compositionally biased region" description="Basic and acidic residues" evidence="1">
    <location>
        <begin position="106"/>
        <end position="115"/>
    </location>
</feature>
<dbReference type="PANTHER" id="PTHR47643:SF2">
    <property type="entry name" value="TPR DOMAIN PROTEIN (AFU_ORTHOLOGUE AFUA_5G12710)"/>
    <property type="match status" value="1"/>
</dbReference>
<dbReference type="Gene3D" id="2.170.270.10">
    <property type="entry name" value="SET domain"/>
    <property type="match status" value="1"/>
</dbReference>
<organism evidence="3 4">
    <name type="scientific">Thalassiosira oceanica</name>
    <name type="common">Marine diatom</name>
    <dbReference type="NCBI Taxonomy" id="159749"/>
    <lineage>
        <taxon>Eukaryota</taxon>
        <taxon>Sar</taxon>
        <taxon>Stramenopiles</taxon>
        <taxon>Ochrophyta</taxon>
        <taxon>Bacillariophyta</taxon>
        <taxon>Coscinodiscophyceae</taxon>
        <taxon>Thalassiosirophycidae</taxon>
        <taxon>Thalassiosirales</taxon>
        <taxon>Thalassiosiraceae</taxon>
        <taxon>Thalassiosira</taxon>
    </lineage>
</organism>
<dbReference type="Pfam" id="PF00856">
    <property type="entry name" value="SET"/>
    <property type="match status" value="1"/>
</dbReference>
<dbReference type="InterPro" id="IPR046341">
    <property type="entry name" value="SET_dom_sf"/>
</dbReference>
<dbReference type="PANTHER" id="PTHR47643">
    <property type="entry name" value="TPR DOMAIN PROTEIN (AFU_ORTHOLOGUE AFUA_5G12710)"/>
    <property type="match status" value="1"/>
</dbReference>
<dbReference type="SUPFAM" id="SSF82199">
    <property type="entry name" value="SET domain"/>
    <property type="match status" value="1"/>
</dbReference>